<dbReference type="EMBL" id="LXQA010344145">
    <property type="protein sequence ID" value="MCI45436.1"/>
    <property type="molecule type" value="Genomic_DNA"/>
</dbReference>
<comment type="caution">
    <text evidence="1">The sequence shown here is derived from an EMBL/GenBank/DDBJ whole genome shotgun (WGS) entry which is preliminary data.</text>
</comment>
<proteinExistence type="predicted"/>
<organism evidence="1 2">
    <name type="scientific">Trifolium medium</name>
    <dbReference type="NCBI Taxonomy" id="97028"/>
    <lineage>
        <taxon>Eukaryota</taxon>
        <taxon>Viridiplantae</taxon>
        <taxon>Streptophyta</taxon>
        <taxon>Embryophyta</taxon>
        <taxon>Tracheophyta</taxon>
        <taxon>Spermatophyta</taxon>
        <taxon>Magnoliopsida</taxon>
        <taxon>eudicotyledons</taxon>
        <taxon>Gunneridae</taxon>
        <taxon>Pentapetalae</taxon>
        <taxon>rosids</taxon>
        <taxon>fabids</taxon>
        <taxon>Fabales</taxon>
        <taxon>Fabaceae</taxon>
        <taxon>Papilionoideae</taxon>
        <taxon>50 kb inversion clade</taxon>
        <taxon>NPAAA clade</taxon>
        <taxon>Hologalegina</taxon>
        <taxon>IRL clade</taxon>
        <taxon>Trifolieae</taxon>
        <taxon>Trifolium</taxon>
    </lineage>
</organism>
<accession>A0A392SC55</accession>
<keyword evidence="2" id="KW-1185">Reference proteome</keyword>
<evidence type="ECO:0000313" key="1">
    <source>
        <dbReference type="EMBL" id="MCI45436.1"/>
    </source>
</evidence>
<evidence type="ECO:0000313" key="2">
    <source>
        <dbReference type="Proteomes" id="UP000265520"/>
    </source>
</evidence>
<protein>
    <submittedName>
        <fullName evidence="1">Uncharacterized protein</fullName>
    </submittedName>
</protein>
<dbReference type="Proteomes" id="UP000265520">
    <property type="component" value="Unassembled WGS sequence"/>
</dbReference>
<reference evidence="1 2" key="1">
    <citation type="journal article" date="2018" name="Front. Plant Sci.">
        <title>Red Clover (Trifolium pratense) and Zigzag Clover (T. medium) - A Picture of Genomic Similarities and Differences.</title>
        <authorList>
            <person name="Dluhosova J."/>
            <person name="Istvanek J."/>
            <person name="Nedelnik J."/>
            <person name="Repkova J."/>
        </authorList>
    </citation>
    <scope>NUCLEOTIDE SEQUENCE [LARGE SCALE GENOMIC DNA]</scope>
    <source>
        <strain evidence="2">cv. 10/8</strain>
        <tissue evidence="1">Leaf</tissue>
    </source>
</reference>
<name>A0A392SC55_9FABA</name>
<sequence>MFSALLGAFSVTIMIIHQQKKAMDIVLP</sequence>
<dbReference type="AlphaFoldDB" id="A0A392SC55"/>
<feature type="non-terminal residue" evidence="1">
    <location>
        <position position="28"/>
    </location>
</feature>